<feature type="transmembrane region" description="Helical" evidence="7">
    <location>
        <begin position="211"/>
        <end position="237"/>
    </location>
</feature>
<organism evidence="8">
    <name type="scientific">uncultured Sulfurovum sp</name>
    <dbReference type="NCBI Taxonomy" id="269237"/>
    <lineage>
        <taxon>Bacteria</taxon>
        <taxon>Pseudomonadati</taxon>
        <taxon>Campylobacterota</taxon>
        <taxon>Epsilonproteobacteria</taxon>
        <taxon>Campylobacterales</taxon>
        <taxon>Sulfurovaceae</taxon>
        <taxon>Sulfurovum</taxon>
        <taxon>environmental samples</taxon>
    </lineage>
</organism>
<evidence type="ECO:0000256" key="3">
    <source>
        <dbReference type="ARBA" id="ARBA00022475"/>
    </source>
</evidence>
<keyword evidence="6 7" id="KW-0472">Membrane</keyword>
<comment type="subcellular location">
    <subcellularLocation>
        <location evidence="1">Cell membrane</location>
        <topology evidence="1">Multi-pass membrane protein</topology>
    </subcellularLocation>
</comment>
<name>A0A6S6SYV5_9BACT</name>
<proteinExistence type="inferred from homology"/>
<feature type="transmembrane region" description="Helical" evidence="7">
    <location>
        <begin position="64"/>
        <end position="86"/>
    </location>
</feature>
<evidence type="ECO:0000313" key="8">
    <source>
        <dbReference type="EMBL" id="CAA6815920.1"/>
    </source>
</evidence>
<comment type="similarity">
    <text evidence="2">Belongs to the UPF0718 family.</text>
</comment>
<dbReference type="PANTHER" id="PTHR34184">
    <property type="entry name" value="UPF0718 PROTEIN YCGR"/>
    <property type="match status" value="1"/>
</dbReference>
<feature type="transmembrane region" description="Helical" evidence="7">
    <location>
        <begin position="356"/>
        <end position="374"/>
    </location>
</feature>
<dbReference type="EMBL" id="CACVAS010000072">
    <property type="protein sequence ID" value="CAA6815920.1"/>
    <property type="molecule type" value="Genomic_DNA"/>
</dbReference>
<keyword evidence="4 7" id="KW-0812">Transmembrane</keyword>
<dbReference type="NCBIfam" id="NF033936">
    <property type="entry name" value="CuZnOut_SO0444"/>
    <property type="match status" value="1"/>
</dbReference>
<dbReference type="PANTHER" id="PTHR34184:SF4">
    <property type="entry name" value="UPF0718 PROTEIN YCGR"/>
    <property type="match status" value="1"/>
</dbReference>
<feature type="transmembrane region" description="Helical" evidence="7">
    <location>
        <begin position="274"/>
        <end position="295"/>
    </location>
</feature>
<feature type="transmembrane region" description="Helical" evidence="7">
    <location>
        <begin position="21"/>
        <end position="44"/>
    </location>
</feature>
<feature type="transmembrane region" description="Helical" evidence="7">
    <location>
        <begin position="315"/>
        <end position="336"/>
    </location>
</feature>
<evidence type="ECO:0000256" key="6">
    <source>
        <dbReference type="ARBA" id="ARBA00023136"/>
    </source>
</evidence>
<evidence type="ECO:0000256" key="2">
    <source>
        <dbReference type="ARBA" id="ARBA00006386"/>
    </source>
</evidence>
<protein>
    <submittedName>
        <fullName evidence="8">Transporter</fullName>
    </submittedName>
</protein>
<keyword evidence="3" id="KW-1003">Cell membrane</keyword>
<dbReference type="GO" id="GO:0005886">
    <property type="term" value="C:plasma membrane"/>
    <property type="evidence" value="ECO:0007669"/>
    <property type="project" value="UniProtKB-SubCell"/>
</dbReference>
<evidence type="ECO:0000256" key="5">
    <source>
        <dbReference type="ARBA" id="ARBA00022989"/>
    </source>
</evidence>
<evidence type="ECO:0000256" key="1">
    <source>
        <dbReference type="ARBA" id="ARBA00004651"/>
    </source>
</evidence>
<sequence length="393" mass="42025">MSLYDYNIRGLKMEITHFFEALWQLSLAMAPYILFGLIFAGILHEIVPDSIVTKHLGKDNVSSVVKSTIFGIPLPVCSCGVIPLATSIKKSGASKGSTLSFLISTPITGVDSIMATYGMFGWIFTVYRVITSMFIAMFAGILANIFDKDTDENTQSVKKTTSSFSTVAPNKATSFTLGTPQEESCDSGTASCCGSTCEENKKFSFKDAMNYAFVTLLGDIAKPLFWGLIIGALITVAIPENLAQLLQDYSWLSYLIVIAIAIPMYVCATASLPIAAGLMLSGVSAGAAFVFLSAGPATNTVTIGVVKKMLGTRSLYIYLGSIIVGSVLFGLGLDYVFDSNSIDPKSLVHMEEEGGIISVLSSVILWGLVGYFLIKPYFNKKDSECCSGGDCAS</sequence>
<keyword evidence="5 7" id="KW-1133">Transmembrane helix</keyword>
<reference evidence="8" key="1">
    <citation type="submission" date="2020-01" db="EMBL/GenBank/DDBJ databases">
        <authorList>
            <person name="Meier V. D."/>
            <person name="Meier V D."/>
        </authorList>
    </citation>
    <scope>NUCLEOTIDE SEQUENCE</scope>
    <source>
        <strain evidence="8">HLG_WM_MAG_01</strain>
    </source>
</reference>
<evidence type="ECO:0000256" key="4">
    <source>
        <dbReference type="ARBA" id="ARBA00022692"/>
    </source>
</evidence>
<feature type="transmembrane region" description="Helical" evidence="7">
    <location>
        <begin position="126"/>
        <end position="146"/>
    </location>
</feature>
<feature type="transmembrane region" description="Helical" evidence="7">
    <location>
        <begin position="249"/>
        <end position="267"/>
    </location>
</feature>
<accession>A0A6S6SYV5</accession>
<dbReference type="Pfam" id="PF03773">
    <property type="entry name" value="ArsP_1"/>
    <property type="match status" value="1"/>
</dbReference>
<evidence type="ECO:0000256" key="7">
    <source>
        <dbReference type="SAM" id="Phobius"/>
    </source>
</evidence>
<gene>
    <name evidence="8" type="ORF">HELGO_WM14582</name>
</gene>
<dbReference type="InterPro" id="IPR052923">
    <property type="entry name" value="UPF0718"/>
</dbReference>
<dbReference type="InterPro" id="IPR005524">
    <property type="entry name" value="DUF318"/>
</dbReference>
<dbReference type="AlphaFoldDB" id="A0A6S6SYV5"/>